<dbReference type="PANTHER" id="PTHR43004">
    <property type="entry name" value="TRK SYSTEM POTASSIUM UPTAKE PROTEIN"/>
    <property type="match status" value="1"/>
</dbReference>
<dbReference type="Gene3D" id="3.40.30.120">
    <property type="match status" value="1"/>
</dbReference>
<keyword evidence="3" id="KW-0274">FAD</keyword>
<dbReference type="OrthoDB" id="2096480at2759"/>
<dbReference type="InterPro" id="IPR002938">
    <property type="entry name" value="FAD-bd"/>
</dbReference>
<evidence type="ECO:0000313" key="7">
    <source>
        <dbReference type="Proteomes" id="UP000241818"/>
    </source>
</evidence>
<dbReference type="PRINTS" id="PR00420">
    <property type="entry name" value="RNGMNOXGNASE"/>
</dbReference>
<dbReference type="Pfam" id="PF01494">
    <property type="entry name" value="FAD_binding_3"/>
    <property type="match status" value="1"/>
</dbReference>
<sequence>MPAMENQLYDVIIVGRGPVGLFLACELLLQDVSVLVVERRLAMGLGDLPETRACIVHARTQEILAARGLLPTFNKVSSKTNWWHYGILETRLQFGALDDETLENHVMFTPQSQTEEILLRRALELGVVVQLGAKVKSLDQSADEVTLRGSLIKDTNGDSIEEDFTVRGKYVVGCDGWRSSVRELAKFNWEQRDATHVMWSAEATPGVDMGPFNITKNDAGILIMCKMDVPSGRSRIACWTPSRNDLDATEPFTLEEFNQALTEITGRDNRLGNPKGLARFTNMSGYVTEYRKGRVFLGGDAAHRHLPAGGQGMNLGIQEVNNLAWKLGAVIRGEAPDTLLDTYGSERLSIAQGVVTNTTAQSLLFFAHTRPETAIRESLNKILEVPEANRKLALEISGLSHAYPAPLEMIRPEGWDALPKELSGKRAPDVKVRTTDGDEKYLHDFLKGGKWVQFVFSDRHSTGNVGVPAFVGRTEVVSVAEILGNWGGMYKGPHSQILIRPDGHFGFGKL</sequence>
<reference evidence="6 7" key="1">
    <citation type="journal article" date="2018" name="New Phytol.">
        <title>Comparative genomics and transcriptomics depict ericoid mycorrhizal fungi as versatile saprotrophs and plant mutualists.</title>
        <authorList>
            <person name="Martino E."/>
            <person name="Morin E."/>
            <person name="Grelet G.A."/>
            <person name="Kuo A."/>
            <person name="Kohler A."/>
            <person name="Daghino S."/>
            <person name="Barry K.W."/>
            <person name="Cichocki N."/>
            <person name="Clum A."/>
            <person name="Dockter R.B."/>
            <person name="Hainaut M."/>
            <person name="Kuo R.C."/>
            <person name="LaButti K."/>
            <person name="Lindahl B.D."/>
            <person name="Lindquist E.A."/>
            <person name="Lipzen A."/>
            <person name="Khouja H.R."/>
            <person name="Magnuson J."/>
            <person name="Murat C."/>
            <person name="Ohm R.A."/>
            <person name="Singer S.W."/>
            <person name="Spatafora J.W."/>
            <person name="Wang M."/>
            <person name="Veneault-Fourrey C."/>
            <person name="Henrissat B."/>
            <person name="Grigoriev I.V."/>
            <person name="Martin F.M."/>
            <person name="Perotto S."/>
        </authorList>
    </citation>
    <scope>NUCLEOTIDE SEQUENCE [LARGE SCALE GENOMIC DNA]</scope>
    <source>
        <strain evidence="6 7">ATCC 22711</strain>
    </source>
</reference>
<keyword evidence="2" id="KW-0285">Flavoprotein</keyword>
<dbReference type="SUPFAM" id="SSF51905">
    <property type="entry name" value="FAD/NAD(P)-binding domain"/>
    <property type="match status" value="1"/>
</dbReference>
<dbReference type="RefSeq" id="XP_024725754.1">
    <property type="nucleotide sequence ID" value="XM_024863251.1"/>
</dbReference>
<evidence type="ECO:0000256" key="2">
    <source>
        <dbReference type="ARBA" id="ARBA00022630"/>
    </source>
</evidence>
<dbReference type="GeneID" id="36571332"/>
<evidence type="ECO:0000256" key="3">
    <source>
        <dbReference type="ARBA" id="ARBA00022827"/>
    </source>
</evidence>
<dbReference type="Gene3D" id="3.50.50.60">
    <property type="entry name" value="FAD/NAD(P)-binding domain"/>
    <property type="match status" value="2"/>
</dbReference>
<dbReference type="STRING" id="857342.A0A2T3BFS1"/>
<evidence type="ECO:0000259" key="5">
    <source>
        <dbReference type="Pfam" id="PF01494"/>
    </source>
</evidence>
<name>A0A2T3BFS1_AMORE</name>
<dbReference type="PANTHER" id="PTHR43004:SF19">
    <property type="entry name" value="BINDING MONOOXYGENASE, PUTATIVE (JCVI)-RELATED"/>
    <property type="match status" value="1"/>
</dbReference>
<dbReference type="GO" id="GO:0016709">
    <property type="term" value="F:oxidoreductase activity, acting on paired donors, with incorporation or reduction of molecular oxygen, NAD(P)H as one donor, and incorporation of one atom of oxygen"/>
    <property type="evidence" value="ECO:0007669"/>
    <property type="project" value="UniProtKB-ARBA"/>
</dbReference>
<feature type="domain" description="FAD-binding" evidence="5">
    <location>
        <begin position="9"/>
        <end position="358"/>
    </location>
</feature>
<dbReference type="GO" id="GO:0071949">
    <property type="term" value="F:FAD binding"/>
    <property type="evidence" value="ECO:0007669"/>
    <property type="project" value="InterPro"/>
</dbReference>
<dbReference type="EMBL" id="KZ679006">
    <property type="protein sequence ID" value="PSS28229.1"/>
    <property type="molecule type" value="Genomic_DNA"/>
</dbReference>
<dbReference type="Gene3D" id="3.30.70.2450">
    <property type="match status" value="1"/>
</dbReference>
<accession>A0A2T3BFS1</accession>
<dbReference type="AlphaFoldDB" id="A0A2T3BFS1"/>
<organism evidence="6 7">
    <name type="scientific">Amorphotheca resinae ATCC 22711</name>
    <dbReference type="NCBI Taxonomy" id="857342"/>
    <lineage>
        <taxon>Eukaryota</taxon>
        <taxon>Fungi</taxon>
        <taxon>Dikarya</taxon>
        <taxon>Ascomycota</taxon>
        <taxon>Pezizomycotina</taxon>
        <taxon>Leotiomycetes</taxon>
        <taxon>Helotiales</taxon>
        <taxon>Amorphothecaceae</taxon>
        <taxon>Amorphotheca</taxon>
    </lineage>
</organism>
<dbReference type="InParanoid" id="A0A2T3BFS1"/>
<keyword evidence="7" id="KW-1185">Reference proteome</keyword>
<dbReference type="InterPro" id="IPR036188">
    <property type="entry name" value="FAD/NAD-bd_sf"/>
</dbReference>
<dbReference type="InterPro" id="IPR050641">
    <property type="entry name" value="RIFMO-like"/>
</dbReference>
<keyword evidence="4" id="KW-0560">Oxidoreductase</keyword>
<comment type="cofactor">
    <cofactor evidence="1">
        <name>FAD</name>
        <dbReference type="ChEBI" id="CHEBI:57692"/>
    </cofactor>
</comment>
<evidence type="ECO:0000256" key="4">
    <source>
        <dbReference type="ARBA" id="ARBA00023002"/>
    </source>
</evidence>
<gene>
    <name evidence="6" type="ORF">M430DRAFT_15454</name>
</gene>
<proteinExistence type="predicted"/>
<evidence type="ECO:0000256" key="1">
    <source>
        <dbReference type="ARBA" id="ARBA00001974"/>
    </source>
</evidence>
<dbReference type="Proteomes" id="UP000241818">
    <property type="component" value="Unassembled WGS sequence"/>
</dbReference>
<evidence type="ECO:0000313" key="6">
    <source>
        <dbReference type="EMBL" id="PSS28229.1"/>
    </source>
</evidence>
<protein>
    <recommendedName>
        <fullName evidence="5">FAD-binding domain-containing protein</fullName>
    </recommendedName>
</protein>